<dbReference type="AlphaFoldDB" id="A0A914WQY5"/>
<dbReference type="Gene3D" id="1.10.490.10">
    <property type="entry name" value="Globins"/>
    <property type="match status" value="1"/>
</dbReference>
<organism evidence="2 3">
    <name type="scientific">Plectus sambesii</name>
    <dbReference type="NCBI Taxonomy" id="2011161"/>
    <lineage>
        <taxon>Eukaryota</taxon>
        <taxon>Metazoa</taxon>
        <taxon>Ecdysozoa</taxon>
        <taxon>Nematoda</taxon>
        <taxon>Chromadorea</taxon>
        <taxon>Plectida</taxon>
        <taxon>Plectina</taxon>
        <taxon>Plectoidea</taxon>
        <taxon>Plectidae</taxon>
        <taxon>Plectus</taxon>
    </lineage>
</organism>
<dbReference type="InterPro" id="IPR044399">
    <property type="entry name" value="Mb-like_M"/>
</dbReference>
<dbReference type="InterPro" id="IPR012292">
    <property type="entry name" value="Globin/Proto"/>
</dbReference>
<sequence length="206" mass="23100">MGKSNSKNTVVAELSIEEIAAIRDSWTRAKNYNIGKKILFSLIEKRPKFAEYFGIPSDAVTFDGMQNSRELQLQAHRIQGFLDTAVGALGYCPISSVYDMAHRIGQIHFYRGVNFGADNWLVFKRVTVEQVAEAAATSRNGTEDSEGNGLKTLNDNEESSLFGSVAPIIGARRDPVTEICWNRLMTLIIREMKRGFLEEAMRNCKE</sequence>
<dbReference type="GO" id="GO:0020037">
    <property type="term" value="F:heme binding"/>
    <property type="evidence" value="ECO:0007669"/>
    <property type="project" value="InterPro"/>
</dbReference>
<dbReference type="Proteomes" id="UP000887566">
    <property type="component" value="Unplaced"/>
</dbReference>
<evidence type="ECO:0000256" key="1">
    <source>
        <dbReference type="SAM" id="MobiDB-lite"/>
    </source>
</evidence>
<dbReference type="SUPFAM" id="SSF46458">
    <property type="entry name" value="Globin-like"/>
    <property type="match status" value="1"/>
</dbReference>
<accession>A0A914WQY5</accession>
<dbReference type="InterPro" id="IPR009050">
    <property type="entry name" value="Globin-like_sf"/>
</dbReference>
<reference evidence="3" key="1">
    <citation type="submission" date="2022-11" db="UniProtKB">
        <authorList>
            <consortium name="WormBaseParasite"/>
        </authorList>
    </citation>
    <scope>IDENTIFICATION</scope>
</reference>
<dbReference type="WBParaSite" id="PSAMB.scaffold4953size13055.g25586.t1">
    <property type="protein sequence ID" value="PSAMB.scaffold4953size13055.g25586.t1"/>
    <property type="gene ID" value="PSAMB.scaffold4953size13055.g25586"/>
</dbReference>
<protein>
    <submittedName>
        <fullName evidence="3">Globin family profile domain-containing protein</fullName>
    </submittedName>
</protein>
<feature type="region of interest" description="Disordered" evidence="1">
    <location>
        <begin position="136"/>
        <end position="155"/>
    </location>
</feature>
<dbReference type="CDD" id="cd01040">
    <property type="entry name" value="Mb-like"/>
    <property type="match status" value="1"/>
</dbReference>
<dbReference type="GO" id="GO:0019825">
    <property type="term" value="F:oxygen binding"/>
    <property type="evidence" value="ECO:0007669"/>
    <property type="project" value="InterPro"/>
</dbReference>
<evidence type="ECO:0000313" key="3">
    <source>
        <dbReference type="WBParaSite" id="PSAMB.scaffold4953size13055.g25586.t1"/>
    </source>
</evidence>
<proteinExistence type="predicted"/>
<evidence type="ECO:0000313" key="2">
    <source>
        <dbReference type="Proteomes" id="UP000887566"/>
    </source>
</evidence>
<keyword evidence="2" id="KW-1185">Reference proteome</keyword>
<name>A0A914WQY5_9BILA</name>